<dbReference type="Gene3D" id="3.40.120.10">
    <property type="entry name" value="Alpha-D-Glucose-1,6-Bisphosphate, subunit A, domain 3"/>
    <property type="match status" value="3"/>
</dbReference>
<keyword evidence="6" id="KW-0413">Isomerase</keyword>
<dbReference type="InterPro" id="IPR016066">
    <property type="entry name" value="A-D-PHexomutase_CS"/>
</dbReference>
<evidence type="ECO:0000259" key="10">
    <source>
        <dbReference type="Pfam" id="PF02879"/>
    </source>
</evidence>
<gene>
    <name evidence="12" type="ORF">MHYMCMPASI_01060</name>
</gene>
<dbReference type="GO" id="GO:0005975">
    <property type="term" value="P:carbohydrate metabolic process"/>
    <property type="evidence" value="ECO:0007669"/>
    <property type="project" value="InterPro"/>
</dbReference>
<dbReference type="Pfam" id="PF02878">
    <property type="entry name" value="PGM_PMM_I"/>
    <property type="match status" value="1"/>
</dbReference>
<dbReference type="Gene3D" id="3.30.310.50">
    <property type="entry name" value="Alpha-D-phosphohexomutase, C-terminal domain"/>
    <property type="match status" value="1"/>
</dbReference>
<dbReference type="SUPFAM" id="SSF55957">
    <property type="entry name" value="Phosphoglucomutase, C-terminal domain"/>
    <property type="match status" value="1"/>
</dbReference>
<evidence type="ECO:0000313" key="13">
    <source>
        <dbReference type="Proteomes" id="UP000837675"/>
    </source>
</evidence>
<dbReference type="EMBL" id="CAJVAF010000338">
    <property type="protein sequence ID" value="CAG7598995.1"/>
    <property type="molecule type" value="Genomic_DNA"/>
</dbReference>
<keyword evidence="13" id="KW-1185">Reference proteome</keyword>
<evidence type="ECO:0000256" key="2">
    <source>
        <dbReference type="ARBA" id="ARBA00010231"/>
    </source>
</evidence>
<dbReference type="Pfam" id="PF00408">
    <property type="entry name" value="PGM_PMM_IV"/>
    <property type="match status" value="1"/>
</dbReference>
<evidence type="ECO:0000259" key="9">
    <source>
        <dbReference type="Pfam" id="PF02878"/>
    </source>
</evidence>
<evidence type="ECO:0000256" key="6">
    <source>
        <dbReference type="ARBA" id="ARBA00023235"/>
    </source>
</evidence>
<dbReference type="InterPro" id="IPR005843">
    <property type="entry name" value="A-D-PHexomutase_C"/>
</dbReference>
<dbReference type="InterPro" id="IPR036900">
    <property type="entry name" value="A-D-PHexomutase_C_sf"/>
</dbReference>
<proteinExistence type="inferred from homology"/>
<keyword evidence="4 7" id="KW-0479">Metal-binding</keyword>
<feature type="domain" description="Alpha-D-phosphohexomutase alpha/beta/alpha" evidence="9">
    <location>
        <begin position="16"/>
        <end position="129"/>
    </location>
</feature>
<feature type="domain" description="Alpha-D-phosphohexomutase alpha/beta/alpha" evidence="11">
    <location>
        <begin position="265"/>
        <end position="362"/>
    </location>
</feature>
<dbReference type="SUPFAM" id="SSF53738">
    <property type="entry name" value="Phosphoglucomutase, first 3 domains"/>
    <property type="match status" value="3"/>
</dbReference>
<dbReference type="PRINTS" id="PR00509">
    <property type="entry name" value="PGMPMM"/>
</dbReference>
<dbReference type="Proteomes" id="UP000837675">
    <property type="component" value="Unassembled WGS sequence"/>
</dbReference>
<comment type="caution">
    <text evidence="12">The sequence shown here is derived from an EMBL/GenBank/DDBJ whole genome shotgun (WGS) entry which is preliminary data.</text>
</comment>
<dbReference type="InterPro" id="IPR005844">
    <property type="entry name" value="A-D-PHexomutase_a/b/a-I"/>
</dbReference>
<dbReference type="Pfam" id="PF02879">
    <property type="entry name" value="PGM_PMM_II"/>
    <property type="match status" value="1"/>
</dbReference>
<keyword evidence="5 7" id="KW-0460">Magnesium</keyword>
<dbReference type="InterPro" id="IPR005845">
    <property type="entry name" value="A-D-PHexomutase_a/b/a-II"/>
</dbReference>
<evidence type="ECO:0000313" key="12">
    <source>
        <dbReference type="EMBL" id="CAG7598995.1"/>
    </source>
</evidence>
<evidence type="ECO:0000259" key="11">
    <source>
        <dbReference type="Pfam" id="PF02880"/>
    </source>
</evidence>
<evidence type="ECO:0000259" key="8">
    <source>
        <dbReference type="Pfam" id="PF00408"/>
    </source>
</evidence>
<dbReference type="GO" id="GO:0016868">
    <property type="term" value="F:intramolecular phosphotransferase activity"/>
    <property type="evidence" value="ECO:0007669"/>
    <property type="project" value="InterPro"/>
</dbReference>
<keyword evidence="3" id="KW-0597">Phosphoprotein</keyword>
<dbReference type="InterPro" id="IPR005841">
    <property type="entry name" value="Alpha-D-phosphohexomutase_SF"/>
</dbReference>
<evidence type="ECO:0000256" key="4">
    <source>
        <dbReference type="ARBA" id="ARBA00022723"/>
    </source>
</evidence>
<dbReference type="InterPro" id="IPR005846">
    <property type="entry name" value="A-D-PHexomutase_a/b/a-III"/>
</dbReference>
<dbReference type="PROSITE" id="PS00710">
    <property type="entry name" value="PGM_PMM"/>
    <property type="match status" value="1"/>
</dbReference>
<evidence type="ECO:0000256" key="7">
    <source>
        <dbReference type="RuleBase" id="RU004326"/>
    </source>
</evidence>
<comment type="similarity">
    <text evidence="2 7">Belongs to the phosphohexose mutase family.</text>
</comment>
<protein>
    <submittedName>
        <fullName evidence="12">Phosphomannomutase/phosphoglucomutase</fullName>
    </submittedName>
</protein>
<reference evidence="12" key="1">
    <citation type="submission" date="2021-06" db="EMBL/GenBank/DDBJ databases">
        <authorList>
            <person name="Nardi T."/>
            <person name="Nardi T."/>
        </authorList>
    </citation>
    <scope>NUCLEOTIDE SEQUENCE</scope>
</reference>
<dbReference type="CDD" id="cd03089">
    <property type="entry name" value="PMM_PGM"/>
    <property type="match status" value="1"/>
</dbReference>
<feature type="domain" description="Alpha-D-phosphohexomutase C-terminal" evidence="8">
    <location>
        <begin position="403"/>
        <end position="434"/>
    </location>
</feature>
<dbReference type="GO" id="GO:0000287">
    <property type="term" value="F:magnesium ion binding"/>
    <property type="evidence" value="ECO:0007669"/>
    <property type="project" value="InterPro"/>
</dbReference>
<evidence type="ECO:0000256" key="1">
    <source>
        <dbReference type="ARBA" id="ARBA00001946"/>
    </source>
</evidence>
<dbReference type="PANTHER" id="PTHR43771:SF2">
    <property type="entry name" value="PHOSPHOMANNOMUTASE_PHOSPHOGLUCOMUTASE"/>
    <property type="match status" value="1"/>
</dbReference>
<dbReference type="AlphaFoldDB" id="A0A8S4C308"/>
<comment type="cofactor">
    <cofactor evidence="1">
        <name>Mg(2+)</name>
        <dbReference type="ChEBI" id="CHEBI:18420"/>
    </cofactor>
</comment>
<evidence type="ECO:0000256" key="5">
    <source>
        <dbReference type="ARBA" id="ARBA00022842"/>
    </source>
</evidence>
<sequence length="467" mass="52251">MNISIHQHYKFASEIIRAYDIRGIFGENLKEEDAFFLALKLLQARNNLKLKGKICIGYDGRVSSPILYSALLKGLMTEGVKIIDLGLVPTPVLYFAANYLLDIDIAVMITGSHNPADHNGFKIMLNGKTLFGQELKDLAELEIVDSQSSHTQAEVIKSDVESKYLSVLRNLISINNNLRVVWDPGNGAACNILKKLVQHLSGEHLIINEEIDGNFPAHYPDPSRAENLQQLIKKVKEEGYDFGIALDGDADRLGVVDSKGRILFGSHLLYIFACDLLKRNPHATILTDVKMNALIMNAVKKLNCALIQYKTGHALIKAKMKEVNAMLAAEMSGHIFFAENYYGFDDAIFGACKFLEIAYHDRSLIEKSLQITESVFTISDRKISANSTQKEKFINAVRYFLQQKKYQFSEIDGVRVELEDGWWLIRASNTEDAILFAGEAYNIHVVSEINKVFDQLLSIGSNAAGIN</sequence>
<dbReference type="Pfam" id="PF02880">
    <property type="entry name" value="PGM_PMM_III"/>
    <property type="match status" value="1"/>
</dbReference>
<dbReference type="InterPro" id="IPR016055">
    <property type="entry name" value="A-D-PHexomutase_a/b/a-I/II/III"/>
</dbReference>
<evidence type="ECO:0000256" key="3">
    <source>
        <dbReference type="ARBA" id="ARBA00022553"/>
    </source>
</evidence>
<accession>A0A8S4C308</accession>
<feature type="domain" description="Alpha-D-phosphohexomutase alpha/beta/alpha" evidence="10">
    <location>
        <begin position="164"/>
        <end position="260"/>
    </location>
</feature>
<name>A0A8S4C308_9ACAR</name>
<organism evidence="12 13">
    <name type="scientific">Hyalomma marginatum</name>
    <dbReference type="NCBI Taxonomy" id="34627"/>
    <lineage>
        <taxon>Eukaryota</taxon>
        <taxon>Metazoa</taxon>
        <taxon>Ecdysozoa</taxon>
        <taxon>Arthropoda</taxon>
        <taxon>Chelicerata</taxon>
        <taxon>Arachnida</taxon>
        <taxon>Acari</taxon>
        <taxon>Parasitiformes</taxon>
        <taxon>Ixodida</taxon>
        <taxon>Ixodoidea</taxon>
        <taxon>Ixodidae</taxon>
        <taxon>Hyalomminae</taxon>
        <taxon>Hyalomma</taxon>
    </lineage>
</organism>
<dbReference type="PANTHER" id="PTHR43771">
    <property type="entry name" value="PHOSPHOMANNOMUTASE"/>
    <property type="match status" value="1"/>
</dbReference>